<keyword evidence="4" id="KW-0378">Hydrolase</keyword>
<dbReference type="InterPro" id="IPR001474">
    <property type="entry name" value="GTP_CycHdrlase_I"/>
</dbReference>
<accession>A0A0F9JL97</accession>
<name>A0A0F9JL97_9ZZZZ</name>
<dbReference type="NCBIfam" id="NF006826">
    <property type="entry name" value="PRK09347.1-3"/>
    <property type="match status" value="1"/>
</dbReference>
<dbReference type="GO" id="GO:0003934">
    <property type="term" value="F:GTP cyclohydrolase I activity"/>
    <property type="evidence" value="ECO:0007669"/>
    <property type="project" value="UniProtKB-EC"/>
</dbReference>
<dbReference type="HAMAP" id="MF_00223">
    <property type="entry name" value="FolE"/>
    <property type="match status" value="1"/>
</dbReference>
<dbReference type="FunFam" id="3.30.1130.10:FF:000001">
    <property type="entry name" value="GTP cyclohydrolase 1"/>
    <property type="match status" value="1"/>
</dbReference>
<dbReference type="GO" id="GO:0046654">
    <property type="term" value="P:tetrahydrofolate biosynthetic process"/>
    <property type="evidence" value="ECO:0007669"/>
    <property type="project" value="InterPro"/>
</dbReference>
<dbReference type="GO" id="GO:0006729">
    <property type="term" value="P:tetrahydrobiopterin biosynthetic process"/>
    <property type="evidence" value="ECO:0007669"/>
    <property type="project" value="TreeGrafter"/>
</dbReference>
<dbReference type="InterPro" id="IPR018234">
    <property type="entry name" value="GTP_CycHdrlase_I_CS"/>
</dbReference>
<dbReference type="NCBIfam" id="NF006825">
    <property type="entry name" value="PRK09347.1-2"/>
    <property type="match status" value="1"/>
</dbReference>
<dbReference type="GO" id="GO:0005525">
    <property type="term" value="F:GTP binding"/>
    <property type="evidence" value="ECO:0007669"/>
    <property type="project" value="TreeGrafter"/>
</dbReference>
<sequence length="185" mass="21281">MTHPEYYIRQIIQLIGDDITREGLRDTPSRIIRSWSELYNGYNIDLADLMTSFDFDDGKKYDEIILLKDIEMYSMCEHHMLPFFGKVHVAYLPGGKLLGISKLARLVEAYSRRLQIQERIGRQVTNFLMEHVKAKGAACIIEASHMCIQMRGVQKQNSIMVTSSMEGVFLNDGQARSELMSLIRT</sequence>
<dbReference type="PROSITE" id="PS00859">
    <property type="entry name" value="GTP_CYCLOHYDROL_1_1"/>
    <property type="match status" value="1"/>
</dbReference>
<feature type="domain" description="GTP cyclohydrolase I" evidence="5">
    <location>
        <begin position="8"/>
        <end position="184"/>
    </location>
</feature>
<dbReference type="InterPro" id="IPR020602">
    <property type="entry name" value="GTP_CycHdrlase_I_dom"/>
</dbReference>
<dbReference type="NCBIfam" id="TIGR00063">
    <property type="entry name" value="folE"/>
    <property type="match status" value="1"/>
</dbReference>
<dbReference type="EMBL" id="LAZR01009783">
    <property type="protein sequence ID" value="KKM70619.1"/>
    <property type="molecule type" value="Genomic_DNA"/>
</dbReference>
<comment type="catalytic activity">
    <reaction evidence="1">
        <text>GTP + H2O = 7,8-dihydroneopterin 3'-triphosphate + formate + H(+)</text>
        <dbReference type="Rhea" id="RHEA:17473"/>
        <dbReference type="ChEBI" id="CHEBI:15377"/>
        <dbReference type="ChEBI" id="CHEBI:15378"/>
        <dbReference type="ChEBI" id="CHEBI:15740"/>
        <dbReference type="ChEBI" id="CHEBI:37565"/>
        <dbReference type="ChEBI" id="CHEBI:58462"/>
        <dbReference type="EC" id="3.5.4.16"/>
    </reaction>
</comment>
<evidence type="ECO:0000313" key="6">
    <source>
        <dbReference type="EMBL" id="KKM70619.1"/>
    </source>
</evidence>
<dbReference type="InterPro" id="IPR043134">
    <property type="entry name" value="GTP-CH-I_N"/>
</dbReference>
<dbReference type="Gene3D" id="3.30.1130.10">
    <property type="match status" value="1"/>
</dbReference>
<gene>
    <name evidence="6" type="ORF">LCGC14_1438950</name>
</gene>
<evidence type="ECO:0000256" key="1">
    <source>
        <dbReference type="ARBA" id="ARBA00001052"/>
    </source>
</evidence>
<proteinExistence type="inferred from homology"/>
<evidence type="ECO:0000259" key="5">
    <source>
        <dbReference type="Pfam" id="PF01227"/>
    </source>
</evidence>
<dbReference type="UniPathway" id="UPA00848">
    <property type="reaction ID" value="UER00151"/>
</dbReference>
<evidence type="ECO:0000256" key="3">
    <source>
        <dbReference type="ARBA" id="ARBA00012715"/>
    </source>
</evidence>
<dbReference type="GO" id="GO:0005737">
    <property type="term" value="C:cytoplasm"/>
    <property type="evidence" value="ECO:0007669"/>
    <property type="project" value="TreeGrafter"/>
</dbReference>
<dbReference type="PANTHER" id="PTHR11109:SF7">
    <property type="entry name" value="GTP CYCLOHYDROLASE 1"/>
    <property type="match status" value="1"/>
</dbReference>
<evidence type="ECO:0000256" key="4">
    <source>
        <dbReference type="ARBA" id="ARBA00022801"/>
    </source>
</evidence>
<dbReference type="Gene3D" id="1.10.286.10">
    <property type="match status" value="1"/>
</dbReference>
<dbReference type="SUPFAM" id="SSF55620">
    <property type="entry name" value="Tetrahydrobiopterin biosynthesis enzymes-like"/>
    <property type="match status" value="1"/>
</dbReference>
<organism evidence="6">
    <name type="scientific">marine sediment metagenome</name>
    <dbReference type="NCBI Taxonomy" id="412755"/>
    <lineage>
        <taxon>unclassified sequences</taxon>
        <taxon>metagenomes</taxon>
        <taxon>ecological metagenomes</taxon>
    </lineage>
</organism>
<reference evidence="6" key="1">
    <citation type="journal article" date="2015" name="Nature">
        <title>Complex archaea that bridge the gap between prokaryotes and eukaryotes.</title>
        <authorList>
            <person name="Spang A."/>
            <person name="Saw J.H."/>
            <person name="Jorgensen S.L."/>
            <person name="Zaremba-Niedzwiedzka K."/>
            <person name="Martijn J."/>
            <person name="Lind A.E."/>
            <person name="van Eijk R."/>
            <person name="Schleper C."/>
            <person name="Guy L."/>
            <person name="Ettema T.J."/>
        </authorList>
    </citation>
    <scope>NUCLEOTIDE SEQUENCE</scope>
</reference>
<dbReference type="AlphaFoldDB" id="A0A0F9JL97"/>
<dbReference type="InterPro" id="IPR043133">
    <property type="entry name" value="GTP-CH-I_C/QueF"/>
</dbReference>
<evidence type="ECO:0000256" key="2">
    <source>
        <dbReference type="ARBA" id="ARBA00005080"/>
    </source>
</evidence>
<comment type="pathway">
    <text evidence="2">Cofactor biosynthesis; 7,8-dihydroneopterin triphosphate biosynthesis; 7,8-dihydroneopterin triphosphate from GTP: step 1/1.</text>
</comment>
<dbReference type="PANTHER" id="PTHR11109">
    <property type="entry name" value="GTP CYCLOHYDROLASE I"/>
    <property type="match status" value="1"/>
</dbReference>
<dbReference type="Pfam" id="PF01227">
    <property type="entry name" value="GTP_cyclohydroI"/>
    <property type="match status" value="1"/>
</dbReference>
<dbReference type="GO" id="GO:0008270">
    <property type="term" value="F:zinc ion binding"/>
    <property type="evidence" value="ECO:0007669"/>
    <property type="project" value="TreeGrafter"/>
</dbReference>
<protein>
    <recommendedName>
        <fullName evidence="3">GTP cyclohydrolase I</fullName>
        <ecNumber evidence="3">3.5.4.16</ecNumber>
    </recommendedName>
</protein>
<comment type="caution">
    <text evidence="6">The sequence shown here is derived from an EMBL/GenBank/DDBJ whole genome shotgun (WGS) entry which is preliminary data.</text>
</comment>
<dbReference type="EC" id="3.5.4.16" evidence="3"/>